<feature type="transmembrane region" description="Helical" evidence="6">
    <location>
        <begin position="7"/>
        <end position="27"/>
    </location>
</feature>
<dbReference type="GO" id="GO:0022857">
    <property type="term" value="F:transmembrane transporter activity"/>
    <property type="evidence" value="ECO:0007669"/>
    <property type="project" value="InterPro"/>
</dbReference>
<evidence type="ECO:0000256" key="5">
    <source>
        <dbReference type="ARBA" id="ARBA00023136"/>
    </source>
</evidence>
<dbReference type="InterPro" id="IPR020846">
    <property type="entry name" value="MFS_dom"/>
</dbReference>
<dbReference type="AlphaFoldDB" id="A0A1G5S0S4"/>
<dbReference type="EMBL" id="FMWL01000006">
    <property type="protein sequence ID" value="SCZ79149.1"/>
    <property type="molecule type" value="Genomic_DNA"/>
</dbReference>
<keyword evidence="4 6" id="KW-1133">Transmembrane helix</keyword>
<dbReference type="Gene3D" id="1.20.1250.20">
    <property type="entry name" value="MFS general substrate transporter like domains"/>
    <property type="match status" value="2"/>
</dbReference>
<proteinExistence type="predicted"/>
<evidence type="ECO:0000259" key="7">
    <source>
        <dbReference type="PROSITE" id="PS50850"/>
    </source>
</evidence>
<keyword evidence="5 6" id="KW-0472">Membrane</keyword>
<feature type="transmembrane region" description="Helical" evidence="6">
    <location>
        <begin position="99"/>
        <end position="119"/>
    </location>
</feature>
<dbReference type="STRING" id="1120920.SAMN03080599_01617"/>
<protein>
    <submittedName>
        <fullName evidence="8">MFS transporter, OFA family, oxalate/formate antiporter</fullName>
    </submittedName>
</protein>
<feature type="transmembrane region" description="Helical" evidence="6">
    <location>
        <begin position="74"/>
        <end position="93"/>
    </location>
</feature>
<dbReference type="PROSITE" id="PS50850">
    <property type="entry name" value="MFS"/>
    <property type="match status" value="1"/>
</dbReference>
<feature type="transmembrane region" description="Helical" evidence="6">
    <location>
        <begin position="131"/>
        <end position="153"/>
    </location>
</feature>
<dbReference type="InterPro" id="IPR036259">
    <property type="entry name" value="MFS_trans_sf"/>
</dbReference>
<feature type="transmembrane region" description="Helical" evidence="6">
    <location>
        <begin position="165"/>
        <end position="183"/>
    </location>
</feature>
<name>A0A1G5S0S4_9FIRM</name>
<dbReference type="InterPro" id="IPR011701">
    <property type="entry name" value="MFS"/>
</dbReference>
<dbReference type="InterPro" id="IPR050327">
    <property type="entry name" value="Proton-linked_MCT"/>
</dbReference>
<evidence type="ECO:0000256" key="4">
    <source>
        <dbReference type="ARBA" id="ARBA00022989"/>
    </source>
</evidence>
<feature type="transmembrane region" description="Helical" evidence="6">
    <location>
        <begin position="343"/>
        <end position="362"/>
    </location>
</feature>
<reference evidence="8 9" key="1">
    <citation type="submission" date="2016-10" db="EMBL/GenBank/DDBJ databases">
        <authorList>
            <person name="de Groot N.N."/>
        </authorList>
    </citation>
    <scope>NUCLEOTIDE SEQUENCE [LARGE SCALE GENOMIC DNA]</scope>
    <source>
        <strain evidence="8 9">DSM 2784</strain>
    </source>
</reference>
<comment type="subcellular location">
    <subcellularLocation>
        <location evidence="1">Cell membrane</location>
        <topology evidence="1">Multi-pass membrane protein</topology>
    </subcellularLocation>
</comment>
<sequence>MNYNSKRWGMLIVGIIINICAGFGYAWSVFQNPLMQQFGWNAIQTSLAYTLVMGVSALPMALVGMAQAYVSPRVLIFTGGLLLGGSVFLTASIQSLTQLYLIYGIGIGLGVGIVYSGSLSNMVRFFPDKRGLCSGAMAAGMGSGAVIIAPLAAALISEYGVMPTFKILGIAFIAIICGLSLFIETAPHNFNPKGWTPKRTTSSISGIEKNWKAMLKDPIFYLIAGIFMTGATSGVMILGHASPMFQEIMKFTSQKAAAMVGVLALCNTLGRVIWGFTSDRIGRLKTIYFLYVITALSLFGLIYFSGQSLFVVMVMLIGTCYGGFMSMIASLTADAFGSKNLPVNFGIMFLAYGFAAFTGPRMAAVVKIMNQGDYSLAFIIAILMCLAGMLLNWITMKKLSKEQSEPQALVHSMT</sequence>
<evidence type="ECO:0000256" key="1">
    <source>
        <dbReference type="ARBA" id="ARBA00004651"/>
    </source>
</evidence>
<dbReference type="PANTHER" id="PTHR11360">
    <property type="entry name" value="MONOCARBOXYLATE TRANSPORTER"/>
    <property type="match status" value="1"/>
</dbReference>
<evidence type="ECO:0000313" key="8">
    <source>
        <dbReference type="EMBL" id="SCZ79149.1"/>
    </source>
</evidence>
<dbReference type="RefSeq" id="WP_092590394.1">
    <property type="nucleotide sequence ID" value="NZ_FMWL01000006.1"/>
</dbReference>
<dbReference type="CDD" id="cd17353">
    <property type="entry name" value="MFS_OFA_like"/>
    <property type="match status" value="1"/>
</dbReference>
<organism evidence="8 9">
    <name type="scientific">Acidaminobacter hydrogenoformans DSM 2784</name>
    <dbReference type="NCBI Taxonomy" id="1120920"/>
    <lineage>
        <taxon>Bacteria</taxon>
        <taxon>Bacillati</taxon>
        <taxon>Bacillota</taxon>
        <taxon>Clostridia</taxon>
        <taxon>Peptostreptococcales</taxon>
        <taxon>Acidaminobacteraceae</taxon>
        <taxon>Acidaminobacter</taxon>
    </lineage>
</organism>
<feature type="transmembrane region" description="Helical" evidence="6">
    <location>
        <begin position="374"/>
        <end position="394"/>
    </location>
</feature>
<feature type="transmembrane region" description="Helical" evidence="6">
    <location>
        <begin position="219"/>
        <end position="241"/>
    </location>
</feature>
<feature type="transmembrane region" description="Helical" evidence="6">
    <location>
        <begin position="310"/>
        <end position="331"/>
    </location>
</feature>
<dbReference type="OrthoDB" id="9793415at2"/>
<accession>A0A1G5S0S4</accession>
<dbReference type="Proteomes" id="UP000199208">
    <property type="component" value="Unassembled WGS sequence"/>
</dbReference>
<dbReference type="Pfam" id="PF07690">
    <property type="entry name" value="MFS_1"/>
    <property type="match status" value="1"/>
</dbReference>
<evidence type="ECO:0000313" key="9">
    <source>
        <dbReference type="Proteomes" id="UP000199208"/>
    </source>
</evidence>
<keyword evidence="9" id="KW-1185">Reference proteome</keyword>
<feature type="transmembrane region" description="Helical" evidence="6">
    <location>
        <begin position="286"/>
        <end position="304"/>
    </location>
</feature>
<dbReference type="PANTHER" id="PTHR11360:SF317">
    <property type="entry name" value="MAJOR FACILITATOR SUPERFAMILY (MFS) PROFILE DOMAIN-CONTAINING PROTEIN-RELATED"/>
    <property type="match status" value="1"/>
</dbReference>
<feature type="transmembrane region" description="Helical" evidence="6">
    <location>
        <begin position="256"/>
        <end position="274"/>
    </location>
</feature>
<gene>
    <name evidence="8" type="ORF">SAMN03080599_01617</name>
</gene>
<dbReference type="SUPFAM" id="SSF103473">
    <property type="entry name" value="MFS general substrate transporter"/>
    <property type="match status" value="1"/>
</dbReference>
<evidence type="ECO:0000256" key="6">
    <source>
        <dbReference type="SAM" id="Phobius"/>
    </source>
</evidence>
<feature type="transmembrane region" description="Helical" evidence="6">
    <location>
        <begin position="47"/>
        <end position="67"/>
    </location>
</feature>
<keyword evidence="3 6" id="KW-0812">Transmembrane</keyword>
<dbReference type="GO" id="GO:0005886">
    <property type="term" value="C:plasma membrane"/>
    <property type="evidence" value="ECO:0007669"/>
    <property type="project" value="UniProtKB-SubCell"/>
</dbReference>
<evidence type="ECO:0000256" key="3">
    <source>
        <dbReference type="ARBA" id="ARBA00022692"/>
    </source>
</evidence>
<keyword evidence="2" id="KW-0813">Transport</keyword>
<feature type="domain" description="Major facilitator superfamily (MFS) profile" evidence="7">
    <location>
        <begin position="1"/>
        <end position="400"/>
    </location>
</feature>
<evidence type="ECO:0000256" key="2">
    <source>
        <dbReference type="ARBA" id="ARBA00022448"/>
    </source>
</evidence>